<dbReference type="AlphaFoldDB" id="A0A0F6U7E7"/>
<dbReference type="EMBL" id="CP011304">
    <property type="protein sequence ID" value="AKE66176.1"/>
    <property type="molecule type" value="Genomic_DNA"/>
</dbReference>
<feature type="domain" description="PpiC" evidence="1">
    <location>
        <begin position="132"/>
        <end position="209"/>
    </location>
</feature>
<dbReference type="InterPro" id="IPR046357">
    <property type="entry name" value="PPIase_dom_sf"/>
</dbReference>
<name>A0A0F6U7E7_MICAE</name>
<protein>
    <submittedName>
        <fullName evidence="2">Parvulin-like peptidyl-prolyl isomerase</fullName>
    </submittedName>
</protein>
<dbReference type="Gene3D" id="3.10.50.40">
    <property type="match status" value="1"/>
</dbReference>
<dbReference type="SUPFAM" id="SSF54534">
    <property type="entry name" value="FKBP-like"/>
    <property type="match status" value="1"/>
</dbReference>
<evidence type="ECO:0000259" key="1">
    <source>
        <dbReference type="Pfam" id="PF00639"/>
    </source>
</evidence>
<dbReference type="InterPro" id="IPR000297">
    <property type="entry name" value="PPIase_PpiC"/>
</dbReference>
<evidence type="ECO:0000313" key="3">
    <source>
        <dbReference type="Proteomes" id="UP000034103"/>
    </source>
</evidence>
<sequence length="246" mass="29131">MPDFHGIKIELIDIEKFLKQQLQLKEICQKILHQRIIKKSAQEHNISVTPAEIQALADEQRREKRLEKASDTLAWLADQMIAPEDWEAGIQGDLLTKKLSTALFSREVERHFAENRLDFERAILYRLVIPYEKLAWEVFYQIEEEEISFYQAAHLYDIDEQRRLHCGYEGIIYRGQLSSSGLSSIVFQARPKEIIQPVKINEEYHLLMVLEFLPAELTEEIHQEILQKLFSEWLTNELNYLLYRSE</sequence>
<dbReference type="GO" id="GO:0003755">
    <property type="term" value="F:peptidyl-prolyl cis-trans isomerase activity"/>
    <property type="evidence" value="ECO:0007669"/>
    <property type="project" value="InterPro"/>
</dbReference>
<proteinExistence type="predicted"/>
<reference evidence="2 3" key="1">
    <citation type="journal article" date="2015" name="Genome Announc.">
        <title>Complete Genome Sequence of Microcystis aeruginosa NIES-2549, a Bloom-Forming Cyanobacterium from Lake Kasumigaura, Japan.</title>
        <authorList>
            <person name="Yamaguchi H."/>
            <person name="Suzuki S."/>
            <person name="Tanabe Y."/>
            <person name="Osana Y."/>
            <person name="Shimura Y."/>
            <person name="Ishida K."/>
            <person name="Kawachi M."/>
        </authorList>
    </citation>
    <scope>NUCLEOTIDE SEQUENCE [LARGE SCALE GENOMIC DNA]</scope>
    <source>
        <strain evidence="2 3">NIES-2549</strain>
    </source>
</reference>
<dbReference type="Pfam" id="PF00639">
    <property type="entry name" value="Rotamase"/>
    <property type="match status" value="1"/>
</dbReference>
<dbReference type="Proteomes" id="UP000034103">
    <property type="component" value="Chromosome"/>
</dbReference>
<evidence type="ECO:0000313" key="2">
    <source>
        <dbReference type="EMBL" id="AKE66176.1"/>
    </source>
</evidence>
<gene>
    <name evidence="2" type="ORF">MYAER_3846</name>
</gene>
<dbReference type="InterPro" id="IPR027304">
    <property type="entry name" value="Trigger_fact/SurA_dom_sf"/>
</dbReference>
<dbReference type="RefSeq" id="WP_046663195.1">
    <property type="nucleotide sequence ID" value="NZ_CP011304.1"/>
</dbReference>
<organism evidence="2 3">
    <name type="scientific">Microcystis aeruginosa NIES-2549</name>
    <dbReference type="NCBI Taxonomy" id="1641812"/>
    <lineage>
        <taxon>Bacteria</taxon>
        <taxon>Bacillati</taxon>
        <taxon>Cyanobacteriota</taxon>
        <taxon>Cyanophyceae</taxon>
        <taxon>Oscillatoriophycideae</taxon>
        <taxon>Chroococcales</taxon>
        <taxon>Microcystaceae</taxon>
        <taxon>Microcystis</taxon>
    </lineage>
</organism>
<dbReference type="HOGENOM" id="CLU_082394_1_0_3"/>
<accession>A0A0F6U7E7</accession>
<keyword evidence="2" id="KW-0413">Isomerase</keyword>
<dbReference type="PATRIC" id="fig|1641812.3.peg.3983"/>
<dbReference type="SUPFAM" id="SSF109998">
    <property type="entry name" value="Triger factor/SurA peptide-binding domain-like"/>
    <property type="match status" value="1"/>
</dbReference>